<dbReference type="PANTHER" id="PTHR19134">
    <property type="entry name" value="RECEPTOR-TYPE TYROSINE-PROTEIN PHOSPHATASE"/>
    <property type="match status" value="1"/>
</dbReference>
<dbReference type="Gene3D" id="3.90.190.10">
    <property type="entry name" value="Protein tyrosine phosphatase superfamily"/>
    <property type="match status" value="1"/>
</dbReference>
<dbReference type="InterPro" id="IPR000242">
    <property type="entry name" value="PTP_cat"/>
</dbReference>
<dbReference type="WBParaSite" id="ACAC_0000212501-mRNA-1">
    <property type="protein sequence ID" value="ACAC_0000212501-mRNA-1"/>
    <property type="gene ID" value="ACAC_0000212501"/>
</dbReference>
<dbReference type="GO" id="GO:0008045">
    <property type="term" value="P:motor neuron axon guidance"/>
    <property type="evidence" value="ECO:0007669"/>
    <property type="project" value="TreeGrafter"/>
</dbReference>
<evidence type="ECO:0000313" key="7">
    <source>
        <dbReference type="WBParaSite" id="ACAC_0000212501-mRNA-1"/>
    </source>
</evidence>
<dbReference type="Proteomes" id="UP000035642">
    <property type="component" value="Unassembled WGS sequence"/>
</dbReference>
<organism evidence="6 7">
    <name type="scientific">Angiostrongylus cantonensis</name>
    <name type="common">Rat lungworm</name>
    <dbReference type="NCBI Taxonomy" id="6313"/>
    <lineage>
        <taxon>Eukaryota</taxon>
        <taxon>Metazoa</taxon>
        <taxon>Ecdysozoa</taxon>
        <taxon>Nematoda</taxon>
        <taxon>Chromadorea</taxon>
        <taxon>Rhabditida</taxon>
        <taxon>Rhabditina</taxon>
        <taxon>Rhabditomorpha</taxon>
        <taxon>Strongyloidea</taxon>
        <taxon>Metastrongylidae</taxon>
        <taxon>Angiostrongylus</taxon>
    </lineage>
</organism>
<evidence type="ECO:0000256" key="2">
    <source>
        <dbReference type="ARBA" id="ARBA00013064"/>
    </source>
</evidence>
<comment type="similarity">
    <text evidence="1">Belongs to the protein-tyrosine phosphatase family.</text>
</comment>
<feature type="domain" description="Tyrosine-protein phosphatase" evidence="5">
    <location>
        <begin position="7"/>
        <end position="58"/>
    </location>
</feature>
<evidence type="ECO:0000313" key="6">
    <source>
        <dbReference type="Proteomes" id="UP000035642"/>
    </source>
</evidence>
<sequence>MTMPDGQKYICTQGPLQEYVGDFWHMVASEKSKVIVMLCNFNEGNLTFMRHSETIYEF</sequence>
<dbReference type="InterPro" id="IPR029021">
    <property type="entry name" value="Prot-tyrosine_phosphatase-like"/>
</dbReference>
<keyword evidence="4" id="KW-0904">Protein phosphatase</keyword>
<accession>A0A0K0CX62</accession>
<evidence type="ECO:0000259" key="5">
    <source>
        <dbReference type="PROSITE" id="PS50055"/>
    </source>
</evidence>
<dbReference type="AlphaFoldDB" id="A0A0K0CX62"/>
<reference evidence="6" key="1">
    <citation type="submission" date="2012-09" db="EMBL/GenBank/DDBJ databases">
        <authorList>
            <person name="Martin A.A."/>
        </authorList>
    </citation>
    <scope>NUCLEOTIDE SEQUENCE</scope>
</reference>
<dbReference type="EC" id="3.1.3.48" evidence="2"/>
<dbReference type="PANTHER" id="PTHR19134:SF562">
    <property type="entry name" value="PROTEIN-TYROSINE-PHOSPHATASE"/>
    <property type="match status" value="1"/>
</dbReference>
<dbReference type="Pfam" id="PF00102">
    <property type="entry name" value="Y_phosphatase"/>
    <property type="match status" value="1"/>
</dbReference>
<dbReference type="GO" id="GO:0004725">
    <property type="term" value="F:protein tyrosine phosphatase activity"/>
    <property type="evidence" value="ECO:0007669"/>
    <property type="project" value="UniProtKB-EC"/>
</dbReference>
<protein>
    <recommendedName>
        <fullName evidence="2">protein-tyrosine-phosphatase</fullName>
        <ecNumber evidence="2">3.1.3.48</ecNumber>
    </recommendedName>
</protein>
<evidence type="ECO:0000256" key="4">
    <source>
        <dbReference type="ARBA" id="ARBA00022912"/>
    </source>
</evidence>
<evidence type="ECO:0000256" key="1">
    <source>
        <dbReference type="ARBA" id="ARBA00009580"/>
    </source>
</evidence>
<proteinExistence type="inferred from homology"/>
<dbReference type="PROSITE" id="PS50055">
    <property type="entry name" value="TYR_PHOSPHATASE_PTP"/>
    <property type="match status" value="1"/>
</dbReference>
<reference evidence="7" key="2">
    <citation type="submission" date="2017-02" db="UniProtKB">
        <authorList>
            <consortium name="WormBaseParasite"/>
        </authorList>
    </citation>
    <scope>IDENTIFICATION</scope>
</reference>
<dbReference type="InterPro" id="IPR050348">
    <property type="entry name" value="Protein-Tyr_Phosphatase"/>
</dbReference>
<keyword evidence="3" id="KW-0378">Hydrolase</keyword>
<dbReference type="STRING" id="6313.A0A0K0CX62"/>
<evidence type="ECO:0000256" key="3">
    <source>
        <dbReference type="ARBA" id="ARBA00022801"/>
    </source>
</evidence>
<keyword evidence="6" id="KW-1185">Reference proteome</keyword>
<name>A0A0K0CX62_ANGCA</name>
<dbReference type="SUPFAM" id="SSF52799">
    <property type="entry name" value="(Phosphotyrosine protein) phosphatases II"/>
    <property type="match status" value="1"/>
</dbReference>